<feature type="transmembrane region" description="Helical" evidence="10">
    <location>
        <begin position="202"/>
        <end position="226"/>
    </location>
</feature>
<keyword evidence="12" id="KW-1185">Reference proteome</keyword>
<evidence type="ECO:0000256" key="2">
    <source>
        <dbReference type="ARBA" id="ARBA00022516"/>
    </source>
</evidence>
<comment type="catalytic activity">
    <reaction evidence="10">
        <text>a very-long-chain acyl-CoA + malonyl-CoA + H(+) = a very-long-chain 3-oxoacyl-CoA + CO2 + CoA</text>
        <dbReference type="Rhea" id="RHEA:32727"/>
        <dbReference type="ChEBI" id="CHEBI:15378"/>
        <dbReference type="ChEBI" id="CHEBI:16526"/>
        <dbReference type="ChEBI" id="CHEBI:57287"/>
        <dbReference type="ChEBI" id="CHEBI:57384"/>
        <dbReference type="ChEBI" id="CHEBI:90725"/>
        <dbReference type="ChEBI" id="CHEBI:90736"/>
        <dbReference type="EC" id="2.3.1.199"/>
    </reaction>
</comment>
<keyword evidence="7 10" id="KW-0443">Lipid metabolism</keyword>
<dbReference type="OrthoDB" id="10259681at2759"/>
<dbReference type="GO" id="GO:0009922">
    <property type="term" value="F:fatty acid elongase activity"/>
    <property type="evidence" value="ECO:0007669"/>
    <property type="project" value="UniProtKB-EC"/>
</dbReference>
<feature type="transmembrane region" description="Helical" evidence="10">
    <location>
        <begin position="246"/>
        <end position="266"/>
    </location>
</feature>
<dbReference type="GO" id="GO:0034625">
    <property type="term" value="P:fatty acid elongation, monounsaturated fatty acid"/>
    <property type="evidence" value="ECO:0007669"/>
    <property type="project" value="TreeGrafter"/>
</dbReference>
<dbReference type="PROSITE" id="PS01188">
    <property type="entry name" value="ELO"/>
    <property type="match status" value="1"/>
</dbReference>
<evidence type="ECO:0000256" key="4">
    <source>
        <dbReference type="ARBA" id="ARBA00022692"/>
    </source>
</evidence>
<evidence type="ECO:0000256" key="9">
    <source>
        <dbReference type="ARBA" id="ARBA00023160"/>
    </source>
</evidence>
<dbReference type="GO" id="GO:0034626">
    <property type="term" value="P:fatty acid elongation, polyunsaturated fatty acid"/>
    <property type="evidence" value="ECO:0007669"/>
    <property type="project" value="TreeGrafter"/>
</dbReference>
<dbReference type="InterPro" id="IPR002076">
    <property type="entry name" value="ELO_fam"/>
</dbReference>
<reference evidence="11" key="2">
    <citation type="submission" date="2020-11" db="EMBL/GenBank/DDBJ databases">
        <authorList>
            <person name="McCartney M.A."/>
            <person name="Auch B."/>
            <person name="Kono T."/>
            <person name="Mallez S."/>
            <person name="Becker A."/>
            <person name="Gohl D.M."/>
            <person name="Silverstein K.A.T."/>
            <person name="Koren S."/>
            <person name="Bechman K.B."/>
            <person name="Herman A."/>
            <person name="Abrahante J.E."/>
            <person name="Garbe J."/>
        </authorList>
    </citation>
    <scope>NUCLEOTIDE SEQUENCE</scope>
    <source>
        <strain evidence="11">Duluth1</strain>
        <tissue evidence="11">Whole animal</tissue>
    </source>
</reference>
<dbReference type="AlphaFoldDB" id="A0A9D4M9I5"/>
<reference evidence="11" key="1">
    <citation type="journal article" date="2019" name="bioRxiv">
        <title>The Genome of the Zebra Mussel, Dreissena polymorpha: A Resource for Invasive Species Research.</title>
        <authorList>
            <person name="McCartney M.A."/>
            <person name="Auch B."/>
            <person name="Kono T."/>
            <person name="Mallez S."/>
            <person name="Zhang Y."/>
            <person name="Obille A."/>
            <person name="Becker A."/>
            <person name="Abrahante J.E."/>
            <person name="Garbe J."/>
            <person name="Badalamenti J.P."/>
            <person name="Herman A."/>
            <person name="Mangelson H."/>
            <person name="Liachko I."/>
            <person name="Sullivan S."/>
            <person name="Sone E.D."/>
            <person name="Koren S."/>
            <person name="Silverstein K.A.T."/>
            <person name="Beckman K.B."/>
            <person name="Gohl D.M."/>
        </authorList>
    </citation>
    <scope>NUCLEOTIDE SEQUENCE</scope>
    <source>
        <strain evidence="11">Duluth1</strain>
        <tissue evidence="11">Whole animal</tissue>
    </source>
</reference>
<evidence type="ECO:0000313" key="11">
    <source>
        <dbReference type="EMBL" id="KAH3872418.1"/>
    </source>
</evidence>
<gene>
    <name evidence="11" type="ORF">DPMN_035634</name>
</gene>
<name>A0A9D4M9I5_DREPO</name>
<comment type="caution">
    <text evidence="11">The sequence shown here is derived from an EMBL/GenBank/DDBJ whole genome shotgun (WGS) entry which is preliminary data.</text>
</comment>
<dbReference type="InterPro" id="IPR030457">
    <property type="entry name" value="ELO_CS"/>
</dbReference>
<dbReference type="GO" id="GO:0019367">
    <property type="term" value="P:fatty acid elongation, saturated fatty acid"/>
    <property type="evidence" value="ECO:0007669"/>
    <property type="project" value="TreeGrafter"/>
</dbReference>
<evidence type="ECO:0000256" key="7">
    <source>
        <dbReference type="ARBA" id="ARBA00023098"/>
    </source>
</evidence>
<sequence length="281" mass="33689">MENKQLTKNMDKINVTYVFKFEQTHDEIAFDNYMQAHWADSFIYSAVYLIVIFGTQVYMQNRKRYELRPYLALWSGLLAVFSIIGSFRTLPEMVWSLKTQGFFYSCCNSSFIDQGNVSSFWTALFTLSKVLELGDTVFIVLRKQPLIFLHWYHHITVLWYCWFSYSEKIAPGRWFMVMNYVVHSFMYSYYCVRALQYQLPKWVNMFITTLQVIQMIMGIVVNIVAYNALNEGKQCHHNYRNIRFCLIMYFSYLVLFLHFFYSTYIVKKPSTRGQHDKQKVH</sequence>
<dbReference type="GO" id="GO:0030148">
    <property type="term" value="P:sphingolipid biosynthetic process"/>
    <property type="evidence" value="ECO:0007669"/>
    <property type="project" value="TreeGrafter"/>
</dbReference>
<keyword evidence="2 10" id="KW-0444">Lipid biosynthesis</keyword>
<dbReference type="GO" id="GO:0005789">
    <property type="term" value="C:endoplasmic reticulum membrane"/>
    <property type="evidence" value="ECO:0007669"/>
    <property type="project" value="TreeGrafter"/>
</dbReference>
<evidence type="ECO:0000256" key="5">
    <source>
        <dbReference type="ARBA" id="ARBA00022832"/>
    </source>
</evidence>
<feature type="transmembrane region" description="Helical" evidence="10">
    <location>
        <begin position="42"/>
        <end position="59"/>
    </location>
</feature>
<feature type="transmembrane region" description="Helical" evidence="10">
    <location>
        <begin position="148"/>
        <end position="165"/>
    </location>
</feature>
<evidence type="ECO:0000313" key="12">
    <source>
        <dbReference type="Proteomes" id="UP000828390"/>
    </source>
</evidence>
<keyword evidence="3 10" id="KW-0808">Transferase</keyword>
<keyword evidence="5 10" id="KW-0276">Fatty acid metabolism</keyword>
<comment type="subcellular location">
    <subcellularLocation>
        <location evidence="1">Membrane</location>
        <topology evidence="1">Multi-pass membrane protein</topology>
    </subcellularLocation>
</comment>
<keyword evidence="8 10" id="KW-0472">Membrane</keyword>
<feature type="transmembrane region" description="Helical" evidence="10">
    <location>
        <begin position="171"/>
        <end position="190"/>
    </location>
</feature>
<proteinExistence type="inferred from homology"/>
<keyword evidence="6 10" id="KW-1133">Transmembrane helix</keyword>
<dbReference type="PANTHER" id="PTHR11157:SF17">
    <property type="entry name" value="ELONGATION OF VERY LONG CHAIN FATTY ACIDS PROTEIN 6"/>
    <property type="match status" value="1"/>
</dbReference>
<evidence type="ECO:0000256" key="8">
    <source>
        <dbReference type="ARBA" id="ARBA00023136"/>
    </source>
</evidence>
<dbReference type="EMBL" id="JAIWYP010000002">
    <property type="protein sequence ID" value="KAH3872418.1"/>
    <property type="molecule type" value="Genomic_DNA"/>
</dbReference>
<dbReference type="EC" id="2.3.1.199" evidence="10"/>
<evidence type="ECO:0000256" key="1">
    <source>
        <dbReference type="ARBA" id="ARBA00004141"/>
    </source>
</evidence>
<dbReference type="Pfam" id="PF01151">
    <property type="entry name" value="ELO"/>
    <property type="match status" value="1"/>
</dbReference>
<evidence type="ECO:0000256" key="3">
    <source>
        <dbReference type="ARBA" id="ARBA00022679"/>
    </source>
</evidence>
<comment type="similarity">
    <text evidence="10">Belongs to the ELO family.</text>
</comment>
<dbReference type="PANTHER" id="PTHR11157">
    <property type="entry name" value="FATTY ACID ACYL TRANSFERASE-RELATED"/>
    <property type="match status" value="1"/>
</dbReference>
<keyword evidence="4 10" id="KW-0812">Transmembrane</keyword>
<evidence type="ECO:0000256" key="10">
    <source>
        <dbReference type="RuleBase" id="RU361115"/>
    </source>
</evidence>
<keyword evidence="9 10" id="KW-0275">Fatty acid biosynthesis</keyword>
<protein>
    <recommendedName>
        <fullName evidence="10">Elongation of very long chain fatty acids protein</fullName>
        <ecNumber evidence="10">2.3.1.199</ecNumber>
    </recommendedName>
    <alternativeName>
        <fullName evidence="10">Very-long-chain 3-oxoacyl-CoA synthase</fullName>
    </alternativeName>
</protein>
<organism evidence="11 12">
    <name type="scientific">Dreissena polymorpha</name>
    <name type="common">Zebra mussel</name>
    <name type="synonym">Mytilus polymorpha</name>
    <dbReference type="NCBI Taxonomy" id="45954"/>
    <lineage>
        <taxon>Eukaryota</taxon>
        <taxon>Metazoa</taxon>
        <taxon>Spiralia</taxon>
        <taxon>Lophotrochozoa</taxon>
        <taxon>Mollusca</taxon>
        <taxon>Bivalvia</taxon>
        <taxon>Autobranchia</taxon>
        <taxon>Heteroconchia</taxon>
        <taxon>Euheterodonta</taxon>
        <taxon>Imparidentia</taxon>
        <taxon>Neoheterodontei</taxon>
        <taxon>Myida</taxon>
        <taxon>Dreissenoidea</taxon>
        <taxon>Dreissenidae</taxon>
        <taxon>Dreissena</taxon>
    </lineage>
</organism>
<dbReference type="Proteomes" id="UP000828390">
    <property type="component" value="Unassembled WGS sequence"/>
</dbReference>
<accession>A0A9D4M9I5</accession>
<feature type="transmembrane region" description="Helical" evidence="10">
    <location>
        <begin position="71"/>
        <end position="90"/>
    </location>
</feature>
<evidence type="ECO:0000256" key="6">
    <source>
        <dbReference type="ARBA" id="ARBA00022989"/>
    </source>
</evidence>
<dbReference type="GO" id="GO:0042761">
    <property type="term" value="P:very long-chain fatty acid biosynthetic process"/>
    <property type="evidence" value="ECO:0007669"/>
    <property type="project" value="TreeGrafter"/>
</dbReference>